<keyword evidence="2" id="KW-1185">Reference proteome</keyword>
<dbReference type="InterPro" id="IPR008794">
    <property type="entry name" value="Pro_racemase_fam"/>
</dbReference>
<sequence length="352" mass="38740">MSDFFQRFTTRQTYTKQAQQLAIQSIDMHTGGEPLRVILSGYPQIKASSLLDYREVLQADYDHLRTALMFEPRGHADMYGCLILPPFNPKADCSAIFMHNEGYSNMCGHAVIAIMTLAMQMQWVEITDNRASMTIEAPCGLISASGVIENGKINASFECVPSFVTTLNQSIQIPGTAQTIEYDIAFGGAFYAYVDAAKLSMPLTPDNTQQIIQMGRAIKQAVKQSPQFLNHPFETRLNELYGTIFIAPVESSQIHSRNVCIFADGELDRSPTGSGVSGRVAILAAKGELQVNQPIVIESLIGSSFTVEIIKIQGYGDYQAVIPKVTGNAYVCGKNEWIIDAKDPFAQGFLLR</sequence>
<dbReference type="Pfam" id="PF05544">
    <property type="entry name" value="Pro_racemase"/>
    <property type="match status" value="1"/>
</dbReference>
<dbReference type="PIRSF" id="PIRSF029792">
    <property type="entry name" value="Pro_racemase"/>
    <property type="match status" value="1"/>
</dbReference>
<organism evidence="1 2">
    <name type="scientific">Aliikangiella maris</name>
    <dbReference type="NCBI Taxonomy" id="3162458"/>
    <lineage>
        <taxon>Bacteria</taxon>
        <taxon>Pseudomonadati</taxon>
        <taxon>Pseudomonadota</taxon>
        <taxon>Gammaproteobacteria</taxon>
        <taxon>Oceanospirillales</taxon>
        <taxon>Pleioneaceae</taxon>
        <taxon>Aliikangiella</taxon>
    </lineage>
</organism>
<evidence type="ECO:0000313" key="1">
    <source>
        <dbReference type="EMBL" id="MET1256563.1"/>
    </source>
</evidence>
<name>A0ABV2BXA4_9GAMM</name>
<dbReference type="PANTHER" id="PTHR33442:SF1">
    <property type="entry name" value="TRANS-3-HYDROXY-L-PROLINE DEHYDRATASE"/>
    <property type="match status" value="1"/>
</dbReference>
<dbReference type="PANTHER" id="PTHR33442">
    <property type="entry name" value="TRANS-3-HYDROXY-L-PROLINE DEHYDRATASE"/>
    <property type="match status" value="1"/>
</dbReference>
<dbReference type="Proteomes" id="UP001548189">
    <property type="component" value="Unassembled WGS sequence"/>
</dbReference>
<dbReference type="SFLD" id="SFLDS00028">
    <property type="entry name" value="Proline_Racemase"/>
    <property type="match status" value="1"/>
</dbReference>
<proteinExistence type="predicted"/>
<dbReference type="EMBL" id="JBEVCJ010000023">
    <property type="protein sequence ID" value="MET1256563.1"/>
    <property type="molecule type" value="Genomic_DNA"/>
</dbReference>
<comment type="caution">
    <text evidence="1">The sequence shown here is derived from an EMBL/GenBank/DDBJ whole genome shotgun (WGS) entry which is preliminary data.</text>
</comment>
<dbReference type="SUPFAM" id="SSF54506">
    <property type="entry name" value="Diaminopimelate epimerase-like"/>
    <property type="match status" value="1"/>
</dbReference>
<protein>
    <submittedName>
        <fullName evidence="1">Proline racemase family protein</fullName>
    </submittedName>
</protein>
<reference evidence="1 2" key="1">
    <citation type="submission" date="2024-06" db="EMBL/GenBank/DDBJ databases">
        <authorList>
            <person name="Li F."/>
        </authorList>
    </citation>
    <scope>NUCLEOTIDE SEQUENCE [LARGE SCALE GENOMIC DNA]</scope>
    <source>
        <strain evidence="1 2">GXAS 311</strain>
    </source>
</reference>
<gene>
    <name evidence="1" type="ORF">ABVT43_15590</name>
</gene>
<dbReference type="Gene3D" id="3.10.310.10">
    <property type="entry name" value="Diaminopimelate Epimerase, Chain A, domain 1"/>
    <property type="match status" value="2"/>
</dbReference>
<evidence type="ECO:0000313" key="2">
    <source>
        <dbReference type="Proteomes" id="UP001548189"/>
    </source>
</evidence>
<accession>A0ABV2BXA4</accession>